<evidence type="ECO:0000256" key="9">
    <source>
        <dbReference type="PIRSR" id="PIRSR602401-1"/>
    </source>
</evidence>
<dbReference type="InterPro" id="IPR050364">
    <property type="entry name" value="Cytochrome_P450_fung"/>
</dbReference>
<sequence>MFNIPIHLVFGPVHVGLVLLVLVLLKGVLASLLSSKKRDSFPPGPPGRFLIGNLFDFPAQDSGKVYEEWGRKYNSKIVHASTLGNHVIVVNDLDVADELFERRASIYSDRPHIPMVDVLGWGWNSALLPYGQTWRDHRKVAQQNFNKNAAKAYQPIQLRKVRRMLQGLLDAPDKSAAHNKMLSVSITMEMMYGYDVQSLDDPCIHAADKSIELGTKLLTPGASLINVFPILRHIPVWFPGATALRTAAETVHWTQEMQRIPMEFVTRAMNEGTAIPSLLSNFLERKITEGTTAYEEDVVKSLAYTVYGAASDTTIAATGSFLYLMTLHPEVQEKGQAELDKLLKGQRLPEFDDRISLPYIEAIYRELMRCQPPLRMATPHAASKDDVCDGFFIPEGSAVFGNVWAMTHDENKYPEPSKFKPERFLNENGELNGDDRTLAYGFGRRVCVGKSIASSTMWITIASILACFDIRKAKDKFGNEIEVNGDYEDLGLIWRKKPFECSITPRSDKVKQLIEEAASM</sequence>
<proteinExistence type="inferred from homology"/>
<evidence type="ECO:0000313" key="11">
    <source>
        <dbReference type="Proteomes" id="UP000467700"/>
    </source>
</evidence>
<organism evidence="10 11">
    <name type="scientific">Cyclocybe aegerita</name>
    <name type="common">Black poplar mushroom</name>
    <name type="synonym">Agrocybe aegerita</name>
    <dbReference type="NCBI Taxonomy" id="1973307"/>
    <lineage>
        <taxon>Eukaryota</taxon>
        <taxon>Fungi</taxon>
        <taxon>Dikarya</taxon>
        <taxon>Basidiomycota</taxon>
        <taxon>Agaricomycotina</taxon>
        <taxon>Agaricomycetes</taxon>
        <taxon>Agaricomycetidae</taxon>
        <taxon>Agaricales</taxon>
        <taxon>Agaricineae</taxon>
        <taxon>Bolbitiaceae</taxon>
        <taxon>Cyclocybe</taxon>
    </lineage>
</organism>
<evidence type="ECO:0000256" key="6">
    <source>
        <dbReference type="ARBA" id="ARBA00023002"/>
    </source>
</evidence>
<dbReference type="Proteomes" id="UP000467700">
    <property type="component" value="Unassembled WGS sequence"/>
</dbReference>
<comment type="cofactor">
    <cofactor evidence="1 9">
        <name>heme</name>
        <dbReference type="ChEBI" id="CHEBI:30413"/>
    </cofactor>
</comment>
<dbReference type="Pfam" id="PF00067">
    <property type="entry name" value="p450"/>
    <property type="match status" value="1"/>
</dbReference>
<name>A0A8S0WXE9_CYCAE</name>
<feature type="binding site" description="axial binding residue" evidence="9">
    <location>
        <position position="447"/>
    </location>
    <ligand>
        <name>heme</name>
        <dbReference type="ChEBI" id="CHEBI:30413"/>
    </ligand>
    <ligandPart>
        <name>Fe</name>
        <dbReference type="ChEBI" id="CHEBI:18248"/>
    </ligandPart>
</feature>
<reference evidence="10 11" key="1">
    <citation type="submission" date="2020-01" db="EMBL/GenBank/DDBJ databases">
        <authorList>
            <person name="Gupta K D."/>
        </authorList>
    </citation>
    <scope>NUCLEOTIDE SEQUENCE [LARGE SCALE GENOMIC DNA]</scope>
</reference>
<dbReference type="PANTHER" id="PTHR46300:SF7">
    <property type="entry name" value="P450, PUTATIVE (EUROFUNG)-RELATED"/>
    <property type="match status" value="1"/>
</dbReference>
<keyword evidence="4 9" id="KW-0349">Heme</keyword>
<keyword evidence="7 9" id="KW-0408">Iron</keyword>
<evidence type="ECO:0000256" key="3">
    <source>
        <dbReference type="ARBA" id="ARBA00010617"/>
    </source>
</evidence>
<dbReference type="GO" id="GO:0020037">
    <property type="term" value="F:heme binding"/>
    <property type="evidence" value="ECO:0007669"/>
    <property type="project" value="InterPro"/>
</dbReference>
<keyword evidence="6" id="KW-0560">Oxidoreductase</keyword>
<dbReference type="AlphaFoldDB" id="A0A8S0WXE9"/>
<protein>
    <recommendedName>
        <fullName evidence="12">Cytochrome P450</fullName>
    </recommendedName>
</protein>
<comment type="caution">
    <text evidence="10">The sequence shown here is derived from an EMBL/GenBank/DDBJ whole genome shotgun (WGS) entry which is preliminary data.</text>
</comment>
<evidence type="ECO:0000256" key="2">
    <source>
        <dbReference type="ARBA" id="ARBA00005179"/>
    </source>
</evidence>
<accession>A0A8S0WXE9</accession>
<keyword evidence="11" id="KW-1185">Reference proteome</keyword>
<dbReference type="InterPro" id="IPR001128">
    <property type="entry name" value="Cyt_P450"/>
</dbReference>
<gene>
    <name evidence="10" type="ORF">AAE3_LOCUS10454</name>
</gene>
<comment type="pathway">
    <text evidence="2">Secondary metabolite biosynthesis.</text>
</comment>
<dbReference type="InterPro" id="IPR036396">
    <property type="entry name" value="Cyt_P450_sf"/>
</dbReference>
<evidence type="ECO:0008006" key="12">
    <source>
        <dbReference type="Google" id="ProtNLM"/>
    </source>
</evidence>
<dbReference type="Gene3D" id="1.10.630.10">
    <property type="entry name" value="Cytochrome P450"/>
    <property type="match status" value="1"/>
</dbReference>
<dbReference type="GO" id="GO:0016705">
    <property type="term" value="F:oxidoreductase activity, acting on paired donors, with incorporation or reduction of molecular oxygen"/>
    <property type="evidence" value="ECO:0007669"/>
    <property type="project" value="InterPro"/>
</dbReference>
<dbReference type="GO" id="GO:0004497">
    <property type="term" value="F:monooxygenase activity"/>
    <property type="evidence" value="ECO:0007669"/>
    <property type="project" value="UniProtKB-KW"/>
</dbReference>
<dbReference type="EMBL" id="CACVBS010000067">
    <property type="protein sequence ID" value="CAA7268206.1"/>
    <property type="molecule type" value="Genomic_DNA"/>
</dbReference>
<dbReference type="PRINTS" id="PR00463">
    <property type="entry name" value="EP450I"/>
</dbReference>
<keyword evidence="8" id="KW-0503">Monooxygenase</keyword>
<dbReference type="InterPro" id="IPR002401">
    <property type="entry name" value="Cyt_P450_E_grp-I"/>
</dbReference>
<comment type="similarity">
    <text evidence="3">Belongs to the cytochrome P450 family.</text>
</comment>
<evidence type="ECO:0000256" key="4">
    <source>
        <dbReference type="ARBA" id="ARBA00022617"/>
    </source>
</evidence>
<dbReference type="CDD" id="cd11065">
    <property type="entry name" value="CYP64-like"/>
    <property type="match status" value="1"/>
</dbReference>
<evidence type="ECO:0000256" key="1">
    <source>
        <dbReference type="ARBA" id="ARBA00001971"/>
    </source>
</evidence>
<dbReference type="SUPFAM" id="SSF48264">
    <property type="entry name" value="Cytochrome P450"/>
    <property type="match status" value="1"/>
</dbReference>
<evidence type="ECO:0000256" key="5">
    <source>
        <dbReference type="ARBA" id="ARBA00022723"/>
    </source>
</evidence>
<dbReference type="GO" id="GO:0005506">
    <property type="term" value="F:iron ion binding"/>
    <property type="evidence" value="ECO:0007669"/>
    <property type="project" value="InterPro"/>
</dbReference>
<evidence type="ECO:0000256" key="7">
    <source>
        <dbReference type="ARBA" id="ARBA00023004"/>
    </source>
</evidence>
<evidence type="ECO:0000313" key="10">
    <source>
        <dbReference type="EMBL" id="CAA7268206.1"/>
    </source>
</evidence>
<dbReference type="OrthoDB" id="2789670at2759"/>
<dbReference type="PANTHER" id="PTHR46300">
    <property type="entry name" value="P450, PUTATIVE (EUROFUNG)-RELATED-RELATED"/>
    <property type="match status" value="1"/>
</dbReference>
<evidence type="ECO:0000256" key="8">
    <source>
        <dbReference type="ARBA" id="ARBA00023033"/>
    </source>
</evidence>
<keyword evidence="5 9" id="KW-0479">Metal-binding</keyword>